<protein>
    <submittedName>
        <fullName evidence="5">GDP-mannose-dependent alpha-(1-2)-phosphatidylinositol mannosyltransferase</fullName>
        <ecNumber evidence="5">2.4.1.345</ecNumber>
    </submittedName>
</protein>
<dbReference type="Proteomes" id="UP000324233">
    <property type="component" value="Chromosome"/>
</dbReference>
<dbReference type="KEGG" id="agv:OJF2_05420"/>
<dbReference type="EC" id="2.4.1.345" evidence="5"/>
<dbReference type="PANTHER" id="PTHR12526">
    <property type="entry name" value="GLYCOSYLTRANSFERASE"/>
    <property type="match status" value="1"/>
</dbReference>
<dbReference type="GO" id="GO:0043750">
    <property type="term" value="F:phosphatidylinositol alpha-mannosyltransferase activity"/>
    <property type="evidence" value="ECO:0007669"/>
    <property type="project" value="UniProtKB-EC"/>
</dbReference>
<dbReference type="RefSeq" id="WP_148590986.1">
    <property type="nucleotide sequence ID" value="NZ_CP042997.1"/>
</dbReference>
<evidence type="ECO:0000259" key="3">
    <source>
        <dbReference type="Pfam" id="PF00534"/>
    </source>
</evidence>
<proteinExistence type="predicted"/>
<feature type="domain" description="Glycosyl transferase family 1" evidence="3">
    <location>
        <begin position="209"/>
        <end position="327"/>
    </location>
</feature>
<evidence type="ECO:0000313" key="5">
    <source>
        <dbReference type="EMBL" id="QEH32073.1"/>
    </source>
</evidence>
<dbReference type="EMBL" id="CP042997">
    <property type="protein sequence ID" value="QEH32073.1"/>
    <property type="molecule type" value="Genomic_DNA"/>
</dbReference>
<dbReference type="InterPro" id="IPR028098">
    <property type="entry name" value="Glyco_trans_4-like_N"/>
</dbReference>
<feature type="domain" description="Glycosyltransferase subfamily 4-like N-terminal" evidence="4">
    <location>
        <begin position="17"/>
        <end position="197"/>
    </location>
</feature>
<evidence type="ECO:0000259" key="4">
    <source>
        <dbReference type="Pfam" id="PF13439"/>
    </source>
</evidence>
<accession>A0A5B9VUL1</accession>
<evidence type="ECO:0000313" key="6">
    <source>
        <dbReference type="Proteomes" id="UP000324233"/>
    </source>
</evidence>
<gene>
    <name evidence="5" type="primary">pimA_1</name>
    <name evidence="5" type="ORF">OJF2_05420</name>
</gene>
<keyword evidence="1 5" id="KW-0328">Glycosyltransferase</keyword>
<dbReference type="Gene3D" id="3.40.50.2000">
    <property type="entry name" value="Glycogen Phosphorylase B"/>
    <property type="match status" value="2"/>
</dbReference>
<dbReference type="OrthoDB" id="267054at2"/>
<dbReference type="InterPro" id="IPR001296">
    <property type="entry name" value="Glyco_trans_1"/>
</dbReference>
<keyword evidence="2 5" id="KW-0808">Transferase</keyword>
<name>A0A5B9VUL1_9BACT</name>
<sequence>MRLLFSSIHCLLDPSSGAAIATRELLELLASRGAECRALTAGVLDYEKETTVDDALATLGLPAPRSAADLGGGRSAEVVDLEAGGVRCTILPTRSSRAERSPDREESAVFLDLATQVLERFRPDALLTYGGHPAGLELMRRARARGVRVAFHLHNFGYRDRRDFQHADVVIFPSEFSRRHHARLLGLDGPAIPYPIDLPRVIVPESNRDPRYVTFVNPQLEKGVTVFARIAIELNARRPDIPLLVVEGRGTADTLNRLPVNLSGLSNVQRMANTPDPRNFYRVSRAVLVPSLWLESLGRVAVEAMANGIPVLASDRGALPETLGNAGFLFTIPGRYTPDSIEMPTAREVAPWLAILEKLWDAPDFEARHRAIAYTEANRWDPAAIGREFEPVLDPPDESAPP</sequence>
<dbReference type="PANTHER" id="PTHR12526:SF510">
    <property type="entry name" value="D-INOSITOL 3-PHOSPHATE GLYCOSYLTRANSFERASE"/>
    <property type="match status" value="1"/>
</dbReference>
<dbReference type="Pfam" id="PF13439">
    <property type="entry name" value="Glyco_transf_4"/>
    <property type="match status" value="1"/>
</dbReference>
<organism evidence="5 6">
    <name type="scientific">Aquisphaera giovannonii</name>
    <dbReference type="NCBI Taxonomy" id="406548"/>
    <lineage>
        <taxon>Bacteria</taxon>
        <taxon>Pseudomonadati</taxon>
        <taxon>Planctomycetota</taxon>
        <taxon>Planctomycetia</taxon>
        <taxon>Isosphaerales</taxon>
        <taxon>Isosphaeraceae</taxon>
        <taxon>Aquisphaera</taxon>
    </lineage>
</organism>
<evidence type="ECO:0000256" key="2">
    <source>
        <dbReference type="ARBA" id="ARBA00022679"/>
    </source>
</evidence>
<keyword evidence="6" id="KW-1185">Reference proteome</keyword>
<reference evidence="5 6" key="1">
    <citation type="submission" date="2019-08" db="EMBL/GenBank/DDBJ databases">
        <title>Deep-cultivation of Planctomycetes and their phenomic and genomic characterization uncovers novel biology.</title>
        <authorList>
            <person name="Wiegand S."/>
            <person name="Jogler M."/>
            <person name="Boedeker C."/>
            <person name="Pinto D."/>
            <person name="Vollmers J."/>
            <person name="Rivas-Marin E."/>
            <person name="Kohn T."/>
            <person name="Peeters S.H."/>
            <person name="Heuer A."/>
            <person name="Rast P."/>
            <person name="Oberbeckmann S."/>
            <person name="Bunk B."/>
            <person name="Jeske O."/>
            <person name="Meyerdierks A."/>
            <person name="Storesund J.E."/>
            <person name="Kallscheuer N."/>
            <person name="Luecker S."/>
            <person name="Lage O.M."/>
            <person name="Pohl T."/>
            <person name="Merkel B.J."/>
            <person name="Hornburger P."/>
            <person name="Mueller R.-W."/>
            <person name="Bruemmer F."/>
            <person name="Labrenz M."/>
            <person name="Spormann A.M."/>
            <person name="Op den Camp H."/>
            <person name="Overmann J."/>
            <person name="Amann R."/>
            <person name="Jetten M.S.M."/>
            <person name="Mascher T."/>
            <person name="Medema M.H."/>
            <person name="Devos D.P."/>
            <person name="Kaster A.-K."/>
            <person name="Ovreas L."/>
            <person name="Rohde M."/>
            <person name="Galperin M.Y."/>
            <person name="Jogler C."/>
        </authorList>
    </citation>
    <scope>NUCLEOTIDE SEQUENCE [LARGE SCALE GENOMIC DNA]</scope>
    <source>
        <strain evidence="5 6">OJF2</strain>
    </source>
</reference>
<dbReference type="Pfam" id="PF00534">
    <property type="entry name" value="Glycos_transf_1"/>
    <property type="match status" value="1"/>
</dbReference>
<dbReference type="AlphaFoldDB" id="A0A5B9VUL1"/>
<evidence type="ECO:0000256" key="1">
    <source>
        <dbReference type="ARBA" id="ARBA00022676"/>
    </source>
</evidence>
<dbReference type="SUPFAM" id="SSF53756">
    <property type="entry name" value="UDP-Glycosyltransferase/glycogen phosphorylase"/>
    <property type="match status" value="1"/>
</dbReference>